<dbReference type="RefSeq" id="WP_091569492.1">
    <property type="nucleotide sequence ID" value="NZ_FMZA01000009.1"/>
</dbReference>
<dbReference type="Proteomes" id="UP000199387">
    <property type="component" value="Unassembled WGS sequence"/>
</dbReference>
<gene>
    <name evidence="2" type="ORF">SAMN04488112_10938</name>
</gene>
<evidence type="ECO:0000313" key="3">
    <source>
        <dbReference type="Proteomes" id="UP000199387"/>
    </source>
</evidence>
<feature type="region of interest" description="Disordered" evidence="1">
    <location>
        <begin position="1"/>
        <end position="24"/>
    </location>
</feature>
<protein>
    <submittedName>
        <fullName evidence="2">Uncharacterized protein</fullName>
    </submittedName>
</protein>
<organism evidence="2 3">
    <name type="scientific">Melghirimyces thermohalophilus</name>
    <dbReference type="NCBI Taxonomy" id="1236220"/>
    <lineage>
        <taxon>Bacteria</taxon>
        <taxon>Bacillati</taxon>
        <taxon>Bacillota</taxon>
        <taxon>Bacilli</taxon>
        <taxon>Bacillales</taxon>
        <taxon>Thermoactinomycetaceae</taxon>
        <taxon>Melghirimyces</taxon>
    </lineage>
</organism>
<sequence>MTSREPQEHFALHGGTHFTPKESPESINRFVASLPPERRENLYEIMKELADADLITLHNDGLLADGEGEIGGSDDC</sequence>
<accession>A0A1G6M6X5</accession>
<feature type="compositionally biased region" description="Basic and acidic residues" evidence="1">
    <location>
        <begin position="1"/>
        <end position="11"/>
    </location>
</feature>
<dbReference type="OrthoDB" id="2376725at2"/>
<dbReference type="AlphaFoldDB" id="A0A1G6M6X5"/>
<proteinExistence type="predicted"/>
<keyword evidence="3" id="KW-1185">Reference proteome</keyword>
<reference evidence="2 3" key="1">
    <citation type="submission" date="2016-10" db="EMBL/GenBank/DDBJ databases">
        <authorList>
            <person name="de Groot N.N."/>
        </authorList>
    </citation>
    <scope>NUCLEOTIDE SEQUENCE [LARGE SCALE GENOMIC DNA]</scope>
    <source>
        <strain evidence="2 3">DSM 45514</strain>
    </source>
</reference>
<dbReference type="EMBL" id="FMZA01000009">
    <property type="protein sequence ID" value="SDC51243.1"/>
    <property type="molecule type" value="Genomic_DNA"/>
</dbReference>
<name>A0A1G6M6X5_9BACL</name>
<evidence type="ECO:0000256" key="1">
    <source>
        <dbReference type="SAM" id="MobiDB-lite"/>
    </source>
</evidence>
<evidence type="ECO:0000313" key="2">
    <source>
        <dbReference type="EMBL" id="SDC51243.1"/>
    </source>
</evidence>